<dbReference type="EMBL" id="ASTJ01000026">
    <property type="protein sequence ID" value="EPC02138.1"/>
    <property type="molecule type" value="Genomic_DNA"/>
</dbReference>
<gene>
    <name evidence="1" type="ORF">L861_15625</name>
</gene>
<evidence type="ECO:0000313" key="1">
    <source>
        <dbReference type="EMBL" id="EPC02138.1"/>
    </source>
</evidence>
<accession>S2KNU4</accession>
<sequence length="88" mass="9783">MVVTNIAMRHQYPRDICHLQENAGPGIRIDLLDSNLHLGRVINSASKSLRAVRSLSEFITPLPTERLDLFIGLLSRPFLIVGHGAKPD</sequence>
<name>S2KNU4_LITA3</name>
<organism evidence="1 2">
    <name type="scientific">Litchfieldella anticariensis (strain DSM 16096 / CECT 5854 / CIP 108499 / LMG 22089 / FP35)</name>
    <name type="common">Halomonas anticariensis</name>
    <dbReference type="NCBI Taxonomy" id="1121939"/>
    <lineage>
        <taxon>Bacteria</taxon>
        <taxon>Pseudomonadati</taxon>
        <taxon>Pseudomonadota</taxon>
        <taxon>Gammaproteobacteria</taxon>
        <taxon>Oceanospirillales</taxon>
        <taxon>Halomonadaceae</taxon>
        <taxon>Litchfieldella</taxon>
    </lineage>
</organism>
<comment type="caution">
    <text evidence="1">The sequence shown here is derived from an EMBL/GenBank/DDBJ whole genome shotgun (WGS) entry which is preliminary data.</text>
</comment>
<reference evidence="1 2" key="1">
    <citation type="journal article" date="2013" name="Genome Announc.">
        <title>Draft genome sequence of the moderately halophilic gammaproteobacterium Halomonas anticariensis FP35.</title>
        <authorList>
            <person name="Tahrioui A."/>
            <person name="Quesada E."/>
            <person name="Llamas I."/>
        </authorList>
    </citation>
    <scope>NUCLEOTIDE SEQUENCE [LARGE SCALE GENOMIC DNA]</scope>
    <source>
        <strain evidence="2">DSM 16096 / CECT 5854 / LMG 22089 / FP35</strain>
    </source>
</reference>
<evidence type="ECO:0000313" key="2">
    <source>
        <dbReference type="Proteomes" id="UP000014463"/>
    </source>
</evidence>
<dbReference type="Proteomes" id="UP000014463">
    <property type="component" value="Unassembled WGS sequence"/>
</dbReference>
<keyword evidence="2" id="KW-1185">Reference proteome</keyword>
<protein>
    <submittedName>
        <fullName evidence="1">Uncharacterized protein</fullName>
    </submittedName>
</protein>
<dbReference type="AlphaFoldDB" id="S2KNU4"/>
<proteinExistence type="predicted"/>